<comment type="caution">
    <text evidence="12">The sequence shown here is derived from an EMBL/GenBank/DDBJ whole genome shotgun (WGS) entry which is preliminary data.</text>
</comment>
<evidence type="ECO:0000256" key="2">
    <source>
        <dbReference type="ARBA" id="ARBA00022490"/>
    </source>
</evidence>
<dbReference type="GO" id="GO:0000156">
    <property type="term" value="F:phosphorelay response regulator activity"/>
    <property type="evidence" value="ECO:0007669"/>
    <property type="project" value="TreeGrafter"/>
</dbReference>
<name>Q0EY91_9PROT</name>
<evidence type="ECO:0000313" key="12">
    <source>
        <dbReference type="EMBL" id="EAU54301.1"/>
    </source>
</evidence>
<dbReference type="GO" id="GO:0006355">
    <property type="term" value="P:regulation of DNA-templated transcription"/>
    <property type="evidence" value="ECO:0007669"/>
    <property type="project" value="InterPro"/>
</dbReference>
<dbReference type="eggNOG" id="COG0745">
    <property type="taxonomic scope" value="Bacteria"/>
</dbReference>
<dbReference type="InterPro" id="IPR058124">
    <property type="entry name" value="CpxR-like_REC"/>
</dbReference>
<keyword evidence="4" id="KW-0902">Two-component regulatory system</keyword>
<evidence type="ECO:0000256" key="1">
    <source>
        <dbReference type="ARBA" id="ARBA00004496"/>
    </source>
</evidence>
<gene>
    <name evidence="12" type="ORF">SPV1_06054</name>
</gene>
<evidence type="ECO:0000256" key="4">
    <source>
        <dbReference type="ARBA" id="ARBA00023012"/>
    </source>
</evidence>
<protein>
    <submittedName>
        <fullName evidence="12">Two comoponent transcriptional regulator, winged helix family protein</fullName>
    </submittedName>
</protein>
<evidence type="ECO:0000256" key="6">
    <source>
        <dbReference type="ARBA" id="ARBA00023125"/>
    </source>
</evidence>
<evidence type="ECO:0000256" key="7">
    <source>
        <dbReference type="ARBA" id="ARBA00023163"/>
    </source>
</evidence>
<organism evidence="12 13">
    <name type="scientific">Mariprofundus ferrooxydans PV-1</name>
    <dbReference type="NCBI Taxonomy" id="314345"/>
    <lineage>
        <taxon>Bacteria</taxon>
        <taxon>Pseudomonadati</taxon>
        <taxon>Pseudomonadota</taxon>
        <taxon>Candidatius Mariprofundia</taxon>
        <taxon>Mariprofundales</taxon>
        <taxon>Mariprofundaceae</taxon>
        <taxon>Mariprofundus</taxon>
    </lineage>
</organism>
<comment type="subcellular location">
    <subcellularLocation>
        <location evidence="1">Cytoplasm</location>
    </subcellularLocation>
</comment>
<dbReference type="FunCoup" id="Q0EY91">
    <property type="interactions" value="142"/>
</dbReference>
<accession>Q0EY91</accession>
<dbReference type="Gene3D" id="3.40.50.2300">
    <property type="match status" value="1"/>
</dbReference>
<dbReference type="PANTHER" id="PTHR48111">
    <property type="entry name" value="REGULATOR OF RPOS"/>
    <property type="match status" value="1"/>
</dbReference>
<keyword evidence="3 8" id="KW-0597">Phosphoprotein</keyword>
<dbReference type="OrthoDB" id="9802426at2"/>
<feature type="DNA-binding region" description="OmpR/PhoB-type" evidence="9">
    <location>
        <begin position="127"/>
        <end position="226"/>
    </location>
</feature>
<dbReference type="PANTHER" id="PTHR48111:SF39">
    <property type="entry name" value="TRANSCRIPTIONAL REGULATORY PROTEIN CPXR"/>
    <property type="match status" value="1"/>
</dbReference>
<dbReference type="CDD" id="cd17623">
    <property type="entry name" value="REC_OmpR_CpxR"/>
    <property type="match status" value="1"/>
</dbReference>
<evidence type="ECO:0000313" key="13">
    <source>
        <dbReference type="Proteomes" id="UP000005297"/>
    </source>
</evidence>
<keyword evidence="6 9" id="KW-0238">DNA-binding</keyword>
<dbReference type="InterPro" id="IPR001789">
    <property type="entry name" value="Sig_transdc_resp-reg_receiver"/>
</dbReference>
<dbReference type="PROSITE" id="PS50110">
    <property type="entry name" value="RESPONSE_REGULATORY"/>
    <property type="match status" value="1"/>
</dbReference>
<dbReference type="InterPro" id="IPR001867">
    <property type="entry name" value="OmpR/PhoB-type_DNA-bd"/>
</dbReference>
<dbReference type="RefSeq" id="WP_009851504.1">
    <property type="nucleotide sequence ID" value="NZ_DS022295.1"/>
</dbReference>
<evidence type="ECO:0000256" key="5">
    <source>
        <dbReference type="ARBA" id="ARBA00023015"/>
    </source>
</evidence>
<dbReference type="GO" id="GO:0005829">
    <property type="term" value="C:cytosol"/>
    <property type="evidence" value="ECO:0007669"/>
    <property type="project" value="TreeGrafter"/>
</dbReference>
<dbReference type="GO" id="GO:0032993">
    <property type="term" value="C:protein-DNA complex"/>
    <property type="evidence" value="ECO:0007669"/>
    <property type="project" value="TreeGrafter"/>
</dbReference>
<evidence type="ECO:0000256" key="8">
    <source>
        <dbReference type="PROSITE-ProRule" id="PRU00169"/>
    </source>
</evidence>
<feature type="domain" description="Response regulatory" evidence="10">
    <location>
        <begin position="2"/>
        <end position="115"/>
    </location>
</feature>
<dbReference type="InParanoid" id="Q0EY91"/>
<feature type="modified residue" description="4-aspartylphosphate" evidence="8">
    <location>
        <position position="51"/>
    </location>
</feature>
<dbReference type="SMART" id="SM00862">
    <property type="entry name" value="Trans_reg_C"/>
    <property type="match status" value="1"/>
</dbReference>
<dbReference type="PROSITE" id="PS51755">
    <property type="entry name" value="OMPR_PHOB"/>
    <property type="match status" value="1"/>
</dbReference>
<reference evidence="12 13" key="1">
    <citation type="submission" date="2006-09" db="EMBL/GenBank/DDBJ databases">
        <authorList>
            <person name="Emerson D."/>
            <person name="Ferriera S."/>
            <person name="Johnson J."/>
            <person name="Kravitz S."/>
            <person name="Halpern A."/>
            <person name="Remington K."/>
            <person name="Beeson K."/>
            <person name="Tran B."/>
            <person name="Rogers Y.-H."/>
            <person name="Friedman R."/>
            <person name="Venter J.C."/>
        </authorList>
    </citation>
    <scope>NUCLEOTIDE SEQUENCE [LARGE SCALE GENOMIC DNA]</scope>
    <source>
        <strain evidence="12 13">PV-1</strain>
    </source>
</reference>
<evidence type="ECO:0000259" key="11">
    <source>
        <dbReference type="PROSITE" id="PS51755"/>
    </source>
</evidence>
<keyword evidence="7" id="KW-0804">Transcription</keyword>
<sequence length="227" mass="25617">MAILLIDDDRELCELMSRFLSSEGFDVCCEHDGISGLARLKQDQFELAVVDIMMPGKNGMDLLRELRQSSSLPVIMLTARGEEMDRILGLELGADDYMPKPCNPRELAARIRAVLRRSDTQQESDDKQETRFGSLEWHPQSRTITEHGEPVDLTATEYNILTVLMQHAGEVVSKYELSQAALGKRHGPFDRTLDVHIGHLRKKISAADNTEARIKTVRSVGWLFVPE</sequence>
<evidence type="ECO:0000256" key="9">
    <source>
        <dbReference type="PROSITE-ProRule" id="PRU01091"/>
    </source>
</evidence>
<dbReference type="InterPro" id="IPR036388">
    <property type="entry name" value="WH-like_DNA-bd_sf"/>
</dbReference>
<dbReference type="EMBL" id="AATS01000010">
    <property type="protein sequence ID" value="EAU54301.1"/>
    <property type="molecule type" value="Genomic_DNA"/>
</dbReference>
<dbReference type="SUPFAM" id="SSF52172">
    <property type="entry name" value="CheY-like"/>
    <property type="match status" value="1"/>
</dbReference>
<evidence type="ECO:0000259" key="10">
    <source>
        <dbReference type="PROSITE" id="PS50110"/>
    </source>
</evidence>
<keyword evidence="13" id="KW-1185">Reference proteome</keyword>
<dbReference type="GO" id="GO:0000976">
    <property type="term" value="F:transcription cis-regulatory region binding"/>
    <property type="evidence" value="ECO:0007669"/>
    <property type="project" value="TreeGrafter"/>
</dbReference>
<keyword evidence="2" id="KW-0963">Cytoplasm</keyword>
<evidence type="ECO:0000256" key="3">
    <source>
        <dbReference type="ARBA" id="ARBA00022553"/>
    </source>
</evidence>
<feature type="domain" description="OmpR/PhoB-type" evidence="11">
    <location>
        <begin position="127"/>
        <end position="226"/>
    </location>
</feature>
<dbReference type="STRING" id="314344.AL013_06415"/>
<dbReference type="SMART" id="SM00448">
    <property type="entry name" value="REC"/>
    <property type="match status" value="1"/>
</dbReference>
<keyword evidence="5" id="KW-0805">Transcription regulation</keyword>
<dbReference type="Gene3D" id="1.10.10.10">
    <property type="entry name" value="Winged helix-like DNA-binding domain superfamily/Winged helix DNA-binding domain"/>
    <property type="match status" value="1"/>
</dbReference>
<proteinExistence type="predicted"/>
<dbReference type="Proteomes" id="UP000005297">
    <property type="component" value="Unassembled WGS sequence"/>
</dbReference>
<dbReference type="HOGENOM" id="CLU_000445_30_4_0"/>
<dbReference type="AlphaFoldDB" id="Q0EY91"/>
<dbReference type="Pfam" id="PF00486">
    <property type="entry name" value="Trans_reg_C"/>
    <property type="match status" value="1"/>
</dbReference>
<dbReference type="InterPro" id="IPR039420">
    <property type="entry name" value="WalR-like"/>
</dbReference>
<dbReference type="Pfam" id="PF00072">
    <property type="entry name" value="Response_reg"/>
    <property type="match status" value="1"/>
</dbReference>
<dbReference type="Gene3D" id="6.10.250.690">
    <property type="match status" value="1"/>
</dbReference>
<dbReference type="CDD" id="cd00383">
    <property type="entry name" value="trans_reg_C"/>
    <property type="match status" value="1"/>
</dbReference>
<dbReference type="InterPro" id="IPR011006">
    <property type="entry name" value="CheY-like_superfamily"/>
</dbReference>